<dbReference type="VEuPathDB" id="FungiDB:LEMA_P059510.1"/>
<feature type="compositionally biased region" description="Basic and acidic residues" evidence="7">
    <location>
        <begin position="16"/>
        <end position="26"/>
    </location>
</feature>
<evidence type="ECO:0000256" key="2">
    <source>
        <dbReference type="ARBA" id="ARBA00007992"/>
    </source>
</evidence>
<dbReference type="GeneID" id="13284947"/>
<dbReference type="GO" id="GO:0004497">
    <property type="term" value="F:monooxygenase activity"/>
    <property type="evidence" value="ECO:0007669"/>
    <property type="project" value="UniProtKB-KW"/>
</dbReference>
<evidence type="ECO:0000256" key="7">
    <source>
        <dbReference type="SAM" id="MobiDB-lite"/>
    </source>
</evidence>
<dbReference type="OrthoDB" id="16820at2759"/>
<evidence type="ECO:0000256" key="4">
    <source>
        <dbReference type="ARBA" id="ARBA00022827"/>
    </source>
</evidence>
<keyword evidence="6" id="KW-0503">Monooxygenase</keyword>
<dbReference type="STRING" id="985895.E4ZHT4"/>
<keyword evidence="4" id="KW-0274">FAD</keyword>
<evidence type="ECO:0000313" key="10">
    <source>
        <dbReference type="Proteomes" id="UP000002668"/>
    </source>
</evidence>
<dbReference type="GO" id="GO:0071949">
    <property type="term" value="F:FAD binding"/>
    <property type="evidence" value="ECO:0007669"/>
    <property type="project" value="InterPro"/>
</dbReference>
<evidence type="ECO:0000256" key="1">
    <source>
        <dbReference type="ARBA" id="ARBA00001974"/>
    </source>
</evidence>
<dbReference type="Pfam" id="PF01494">
    <property type="entry name" value="FAD_binding_3"/>
    <property type="match status" value="1"/>
</dbReference>
<protein>
    <recommendedName>
        <fullName evidence="8">FAD-binding domain-containing protein</fullName>
    </recommendedName>
</protein>
<dbReference type="FunFam" id="3.50.50.60:FF:000270">
    <property type="entry name" value="FAD/NAD(P)-binding domain-containing protein"/>
    <property type="match status" value="1"/>
</dbReference>
<reference evidence="10" key="1">
    <citation type="journal article" date="2011" name="Nat. Commun.">
        <title>Effector diversification within compartments of the Leptosphaeria maculans genome affected by Repeat-Induced Point mutations.</title>
        <authorList>
            <person name="Rouxel T."/>
            <person name="Grandaubert J."/>
            <person name="Hane J.K."/>
            <person name="Hoede C."/>
            <person name="van de Wouw A.P."/>
            <person name="Couloux A."/>
            <person name="Dominguez V."/>
            <person name="Anthouard V."/>
            <person name="Bally P."/>
            <person name="Bourras S."/>
            <person name="Cozijnsen A.J."/>
            <person name="Ciuffetti L.M."/>
            <person name="Degrave A."/>
            <person name="Dilmaghani A."/>
            <person name="Duret L."/>
            <person name="Fudal I."/>
            <person name="Goodwin S.B."/>
            <person name="Gout L."/>
            <person name="Glaser N."/>
            <person name="Linglin J."/>
            <person name="Kema G.H.J."/>
            <person name="Lapalu N."/>
            <person name="Lawrence C.B."/>
            <person name="May K."/>
            <person name="Meyer M."/>
            <person name="Ollivier B."/>
            <person name="Poulain J."/>
            <person name="Schoch C.L."/>
            <person name="Simon A."/>
            <person name="Spatafora J.W."/>
            <person name="Stachowiak A."/>
            <person name="Turgeon B.G."/>
            <person name="Tyler B.M."/>
            <person name="Vincent D."/>
            <person name="Weissenbach J."/>
            <person name="Amselem J."/>
            <person name="Quesneville H."/>
            <person name="Oliver R.P."/>
            <person name="Wincker P."/>
            <person name="Balesdent M.-H."/>
            <person name="Howlett B.J."/>
        </authorList>
    </citation>
    <scope>NUCLEOTIDE SEQUENCE [LARGE SCALE GENOMIC DNA]</scope>
    <source>
        <strain evidence="10">JN3 / isolate v23.1.3 / race Av1-4-5-6-7-8</strain>
    </source>
</reference>
<evidence type="ECO:0000256" key="6">
    <source>
        <dbReference type="ARBA" id="ARBA00023033"/>
    </source>
</evidence>
<gene>
    <name evidence="9" type="ORF">LEMA_P059510.1</name>
</gene>
<keyword evidence="3" id="KW-0285">Flavoprotein</keyword>
<dbReference type="InterPro" id="IPR002938">
    <property type="entry name" value="FAD-bd"/>
</dbReference>
<dbReference type="eggNOG" id="KOG2614">
    <property type="taxonomic scope" value="Eukaryota"/>
</dbReference>
<dbReference type="InterPro" id="IPR050493">
    <property type="entry name" value="FAD-dep_Monooxygenase_BioMet"/>
</dbReference>
<sequence>MSSSWRLHSSVTAGQKEMRSSRQTPRWDRLNEQERLLLEFVGFPMWSVFPSVGLRSLTHSNDDVKQTLIKIEYAGLDVGAIWNIIISIARGARVVANRRLWGTIAQVYRPLQSGFRYQGKSLLVIDIWLQQAVPCAWDFLPNRIIVAWPNWCSRRGRWRDTTLGDKLIARTSDGFGRLSGTPTDMPHALTSRDSTMESKPLGSYPPSGIDVLIVGTGLAGLVAALECTRKGHNVRVLERNADINTAGDMYFMGLSATRFLKHWPELLKEYKEISLHNAWMETFKHSGEVIIPPKKVADRLRAVGLDPDTPPGEFQMRPLVYRMFVNAVEKLGVSVEFNRKIVDYFEDEHKGGCITDDGKRYEADVVIAADGVGSKSQKLVGGQVRARPSGRAMWRAAFPKEALDVNPKVKEFFKMMPGDEPIVRTFLGPSTYALTLTRPETMVWIMNHDVTGSEKESWSNTIDKEEVLQGMDEMPGMEVHKWAPIFKELVDCTPPNTIVNFELLWRNPQPSWTSPGARVIQIGDAAHSYLPASGNGATQAIEDAISIASCLQIGGKENIPQSVRVHIRFRFIRNSCAQKLGFSNAELLQDTDWDKVKIDPRRAQPKLPKWVWGHDPEAYAYENYEKSAASMKKGIDMKDEDSFEPNYPKGYKYEPWSIEKVMEDMRAGKPLDLGPGDWE</sequence>
<keyword evidence="10" id="KW-1185">Reference proteome</keyword>
<dbReference type="EMBL" id="FP929065">
    <property type="protein sequence ID" value="CBX90917.1"/>
    <property type="molecule type" value="Genomic_DNA"/>
</dbReference>
<dbReference type="PANTHER" id="PTHR13789:SF315">
    <property type="entry name" value="FAD-DEPENDENT MONOOXYGENASE MDPD"/>
    <property type="match status" value="1"/>
</dbReference>
<organism evidence="10">
    <name type="scientific">Leptosphaeria maculans (strain JN3 / isolate v23.1.3 / race Av1-4-5-6-7-8)</name>
    <name type="common">Blackleg fungus</name>
    <name type="synonym">Phoma lingam</name>
    <dbReference type="NCBI Taxonomy" id="985895"/>
    <lineage>
        <taxon>Eukaryota</taxon>
        <taxon>Fungi</taxon>
        <taxon>Dikarya</taxon>
        <taxon>Ascomycota</taxon>
        <taxon>Pezizomycotina</taxon>
        <taxon>Dothideomycetes</taxon>
        <taxon>Pleosporomycetidae</taxon>
        <taxon>Pleosporales</taxon>
        <taxon>Pleosporineae</taxon>
        <taxon>Leptosphaeriaceae</taxon>
        <taxon>Plenodomus</taxon>
        <taxon>Plenodomus lingam/Leptosphaeria maculans species complex</taxon>
    </lineage>
</organism>
<dbReference type="PRINTS" id="PR00420">
    <property type="entry name" value="RNGMNOXGNASE"/>
</dbReference>
<dbReference type="OMA" id="ETFKHSG"/>
<evidence type="ECO:0000256" key="5">
    <source>
        <dbReference type="ARBA" id="ARBA00023002"/>
    </source>
</evidence>
<evidence type="ECO:0000256" key="3">
    <source>
        <dbReference type="ARBA" id="ARBA00022630"/>
    </source>
</evidence>
<feature type="compositionally biased region" description="Polar residues" evidence="7">
    <location>
        <begin position="1"/>
        <end position="13"/>
    </location>
</feature>
<name>E4ZHT4_LEPMJ</name>
<feature type="region of interest" description="Disordered" evidence="7">
    <location>
        <begin position="1"/>
        <end position="26"/>
    </location>
</feature>
<proteinExistence type="inferred from homology"/>
<comment type="similarity">
    <text evidence="2">Belongs to the paxM FAD-dependent monooxygenase family.</text>
</comment>
<dbReference type="InParanoid" id="E4ZHT4"/>
<dbReference type="SUPFAM" id="SSF51905">
    <property type="entry name" value="FAD/NAD(P)-binding domain"/>
    <property type="match status" value="1"/>
</dbReference>
<dbReference type="AlphaFoldDB" id="E4ZHT4"/>
<dbReference type="Proteomes" id="UP000002668">
    <property type="component" value="Genome"/>
</dbReference>
<accession>E4ZHT4</accession>
<keyword evidence="5" id="KW-0560">Oxidoreductase</keyword>
<dbReference type="Gene3D" id="3.50.50.60">
    <property type="entry name" value="FAD/NAD(P)-binding domain"/>
    <property type="match status" value="1"/>
</dbReference>
<dbReference type="HOGENOM" id="CLU_009665_19_1_1"/>
<evidence type="ECO:0000259" key="8">
    <source>
        <dbReference type="Pfam" id="PF01494"/>
    </source>
</evidence>
<dbReference type="PANTHER" id="PTHR13789">
    <property type="entry name" value="MONOOXYGENASE"/>
    <property type="match status" value="1"/>
</dbReference>
<dbReference type="InterPro" id="IPR036188">
    <property type="entry name" value="FAD/NAD-bd_sf"/>
</dbReference>
<evidence type="ECO:0000313" key="9">
    <source>
        <dbReference type="EMBL" id="CBX90917.1"/>
    </source>
</evidence>
<feature type="domain" description="FAD-binding" evidence="8">
    <location>
        <begin position="209"/>
        <end position="471"/>
    </location>
</feature>
<comment type="cofactor">
    <cofactor evidence="1">
        <name>FAD</name>
        <dbReference type="ChEBI" id="CHEBI:57692"/>
    </cofactor>
</comment>